<accession>A0A4U2PWL1</accession>
<evidence type="ECO:0000313" key="1">
    <source>
        <dbReference type="EMBL" id="TKH43010.1"/>
    </source>
</evidence>
<proteinExistence type="predicted"/>
<dbReference type="AlphaFoldDB" id="A0A4U2PWL1"/>
<protein>
    <submittedName>
        <fullName evidence="1">Uncharacterized protein</fullName>
    </submittedName>
</protein>
<gene>
    <name evidence="1" type="ORF">C1I60_15890</name>
</gene>
<comment type="caution">
    <text evidence="1">The sequence shown here is derived from an EMBL/GenBank/DDBJ whole genome shotgun (WGS) entry which is preliminary data.</text>
</comment>
<dbReference type="RefSeq" id="WP_137062612.1">
    <property type="nucleotide sequence ID" value="NZ_PNXQ01000014.1"/>
</dbReference>
<reference evidence="1 2" key="1">
    <citation type="submission" date="2018-01" db="EMBL/GenBank/DDBJ databases">
        <title>Bacillales members from the olive rhizosphere are effective biological control agents against Verticillium dahliae.</title>
        <authorList>
            <person name="Gomez-Lama C."/>
            <person name="Legarda G."/>
            <person name="Ruano-Rosa D."/>
            <person name="Pizarro-Tobias P."/>
            <person name="Valverde-Corredor A."/>
            <person name="Niqui J.L."/>
            <person name="Trivino J.C."/>
            <person name="Roca A."/>
            <person name="Mercado-Blanco J."/>
        </authorList>
    </citation>
    <scope>NUCLEOTIDE SEQUENCE [LARGE SCALE GENOMIC DNA]</scope>
    <source>
        <strain evidence="1 2">PIC167</strain>
    </source>
</reference>
<dbReference type="EMBL" id="PNXQ01000014">
    <property type="protein sequence ID" value="TKH43010.1"/>
    <property type="molecule type" value="Genomic_DNA"/>
</dbReference>
<sequence>MGTAEAHVAVIAKNEDGRRYLCDLGDQWLIPVLVDADHPSFTSEKLTGFFPAADIEVQPHQDAVTILYHRPNGKMSRQKFDLASKDI</sequence>
<name>A0A4U2PWL1_9BACL</name>
<dbReference type="Proteomes" id="UP000308114">
    <property type="component" value="Unassembled WGS sequence"/>
</dbReference>
<evidence type="ECO:0000313" key="2">
    <source>
        <dbReference type="Proteomes" id="UP000308114"/>
    </source>
</evidence>
<organism evidence="1 2">
    <name type="scientific">Paenibacillus terrae</name>
    <dbReference type="NCBI Taxonomy" id="159743"/>
    <lineage>
        <taxon>Bacteria</taxon>
        <taxon>Bacillati</taxon>
        <taxon>Bacillota</taxon>
        <taxon>Bacilli</taxon>
        <taxon>Bacillales</taxon>
        <taxon>Paenibacillaceae</taxon>
        <taxon>Paenibacillus</taxon>
    </lineage>
</organism>